<evidence type="ECO:0000313" key="7">
    <source>
        <dbReference type="EMBL" id="AZQ75180.1"/>
    </source>
</evidence>
<evidence type="ECO:0000256" key="2">
    <source>
        <dbReference type="ARBA" id="ARBA00022723"/>
    </source>
</evidence>
<feature type="region of interest" description="Disordered" evidence="5">
    <location>
        <begin position="1"/>
        <end position="61"/>
    </location>
</feature>
<dbReference type="AlphaFoldDB" id="A0A3S9PS28"/>
<evidence type="ECO:0000256" key="3">
    <source>
        <dbReference type="ARBA" id="ARBA00023004"/>
    </source>
</evidence>
<evidence type="ECO:0000256" key="1">
    <source>
        <dbReference type="ARBA" id="ARBA00022691"/>
    </source>
</evidence>
<name>A0A3S9PS28_STRLT</name>
<feature type="domain" description="Radical SAM core" evidence="6">
    <location>
        <begin position="63"/>
        <end position="287"/>
    </location>
</feature>
<dbReference type="SFLD" id="SFLDS00029">
    <property type="entry name" value="Radical_SAM"/>
    <property type="match status" value="1"/>
</dbReference>
<organism evidence="7 8">
    <name type="scientific">Streptomyces luteoverticillatus</name>
    <name type="common">Streptoverticillium luteoverticillatus</name>
    <dbReference type="NCBI Taxonomy" id="66425"/>
    <lineage>
        <taxon>Bacteria</taxon>
        <taxon>Bacillati</taxon>
        <taxon>Actinomycetota</taxon>
        <taxon>Actinomycetes</taxon>
        <taxon>Kitasatosporales</taxon>
        <taxon>Streptomycetaceae</taxon>
        <taxon>Streptomyces</taxon>
    </lineage>
</organism>
<dbReference type="PROSITE" id="PS51918">
    <property type="entry name" value="RADICAL_SAM"/>
    <property type="match status" value="1"/>
</dbReference>
<protein>
    <submittedName>
        <fullName evidence="7">Radical SAM protein</fullName>
    </submittedName>
</protein>
<keyword evidence="8" id="KW-1185">Reference proteome</keyword>
<dbReference type="InterPro" id="IPR007197">
    <property type="entry name" value="rSAM"/>
</dbReference>
<dbReference type="GO" id="GO:0003824">
    <property type="term" value="F:catalytic activity"/>
    <property type="evidence" value="ECO:0007669"/>
    <property type="project" value="InterPro"/>
</dbReference>
<keyword evidence="3" id="KW-0408">Iron</keyword>
<dbReference type="PANTHER" id="PTHR11228:SF7">
    <property type="entry name" value="PQQA PEPTIDE CYCLASE"/>
    <property type="match status" value="1"/>
</dbReference>
<dbReference type="GO" id="GO:0046872">
    <property type="term" value="F:metal ion binding"/>
    <property type="evidence" value="ECO:0007669"/>
    <property type="project" value="UniProtKB-KW"/>
</dbReference>
<evidence type="ECO:0000313" key="8">
    <source>
        <dbReference type="Proteomes" id="UP000267900"/>
    </source>
</evidence>
<dbReference type="CDD" id="cd01335">
    <property type="entry name" value="Radical_SAM"/>
    <property type="match status" value="1"/>
</dbReference>
<accession>A0A3S9PS28</accession>
<reference evidence="7 8" key="1">
    <citation type="submission" date="2018-12" db="EMBL/GenBank/DDBJ databases">
        <title>The whole draft genome of Streptomyce luteoverticillatus CGMCC 15060.</title>
        <authorList>
            <person name="Feng Z."/>
            <person name="Chen G."/>
            <person name="Zhang J."/>
            <person name="Zhu H."/>
            <person name="Yu X."/>
            <person name="Zhang W."/>
            <person name="Zhang X."/>
        </authorList>
    </citation>
    <scope>NUCLEOTIDE SEQUENCE [LARGE SCALE GENOMIC DNA]</scope>
    <source>
        <strain evidence="7 8">CGMCC 15060</strain>
    </source>
</reference>
<dbReference type="GO" id="GO:0051536">
    <property type="term" value="F:iron-sulfur cluster binding"/>
    <property type="evidence" value="ECO:0007669"/>
    <property type="project" value="UniProtKB-KW"/>
</dbReference>
<dbReference type="Pfam" id="PF04055">
    <property type="entry name" value="Radical_SAM"/>
    <property type="match status" value="1"/>
</dbReference>
<proteinExistence type="predicted"/>
<evidence type="ECO:0000256" key="4">
    <source>
        <dbReference type="ARBA" id="ARBA00023014"/>
    </source>
</evidence>
<keyword evidence="2" id="KW-0479">Metal-binding</keyword>
<evidence type="ECO:0000259" key="6">
    <source>
        <dbReference type="PROSITE" id="PS51918"/>
    </source>
</evidence>
<dbReference type="OrthoDB" id="9782387at2"/>
<evidence type="ECO:0000256" key="5">
    <source>
        <dbReference type="SAM" id="MobiDB-lite"/>
    </source>
</evidence>
<dbReference type="InterPro" id="IPR013785">
    <property type="entry name" value="Aldolase_TIM"/>
</dbReference>
<dbReference type="Gene3D" id="3.20.20.70">
    <property type="entry name" value="Aldolase class I"/>
    <property type="match status" value="1"/>
</dbReference>
<keyword evidence="4" id="KW-0411">Iron-sulfur</keyword>
<dbReference type="InterPro" id="IPR050377">
    <property type="entry name" value="Radical_SAM_PqqE_MftC-like"/>
</dbReference>
<dbReference type="InterPro" id="IPR058240">
    <property type="entry name" value="rSAM_sf"/>
</dbReference>
<dbReference type="Proteomes" id="UP000267900">
    <property type="component" value="Chromosome"/>
</dbReference>
<dbReference type="SUPFAM" id="SSF102114">
    <property type="entry name" value="Radical SAM enzymes"/>
    <property type="match status" value="1"/>
</dbReference>
<sequence>MPTRPRRRGRLGEGIVSPGRNGKPARPGPLSGTTVAGRRSRRYVQSRPHAPRGRECPVKENSGGGPTDIIWEITYACPLRCTHCYSESGRRPSRHLKGERLLELTDALIALRPRNVVLAGGEPLVVNGVLDIARRFTDAGVRTALYTSGWNVDRAKAEAILTTFQRVAVSLDGTTPEVHNRIRGRDRSFDRAMNALRFLDEASRELTAQGVAHGTFGIDCSVMRGNLDQLDEFCTRIAPLLPAMRTLVFGLTVPGGLASREEFAEHELLDDEQVARLTSRERTRHLRSLAPAGLSVMVDDNMRLLMRPDDIAANGVPPVLQVEPDGDVRAMSSYLGTVANVLRDAPEVIWERVAARCADPFVVEALGGVRTMRDWAAAARRLDQRFGTPADRARIAARTATDLPARLPARP</sequence>
<dbReference type="PANTHER" id="PTHR11228">
    <property type="entry name" value="RADICAL SAM DOMAIN PROTEIN"/>
    <property type="match status" value="1"/>
</dbReference>
<dbReference type="SFLD" id="SFLDG01067">
    <property type="entry name" value="SPASM/twitch_domain_containing"/>
    <property type="match status" value="1"/>
</dbReference>
<dbReference type="EMBL" id="CP034587">
    <property type="protein sequence ID" value="AZQ75180.1"/>
    <property type="molecule type" value="Genomic_DNA"/>
</dbReference>
<gene>
    <name evidence="7" type="ORF">EKH77_32130</name>
</gene>
<keyword evidence="1" id="KW-0949">S-adenosyl-L-methionine</keyword>